<dbReference type="PANTHER" id="PTHR22811">
    <property type="entry name" value="TRANSMEMBRANE EMP24 DOMAIN-CONTAINING PROTEIN"/>
    <property type="match status" value="1"/>
</dbReference>
<evidence type="ECO:0000256" key="7">
    <source>
        <dbReference type="ARBA" id="ARBA00037847"/>
    </source>
</evidence>
<comment type="subcellular location">
    <subcellularLocation>
        <location evidence="7">Endomembrane system</location>
        <topology evidence="7">Single-pass membrane protein</topology>
    </subcellularLocation>
    <subcellularLocation>
        <location evidence="1 8">Membrane</location>
        <topology evidence="1 8">Single-pass type I membrane protein</topology>
    </subcellularLocation>
</comment>
<organism evidence="12 13">
    <name type="scientific">Anaeramoeba flamelloides</name>
    <dbReference type="NCBI Taxonomy" id="1746091"/>
    <lineage>
        <taxon>Eukaryota</taxon>
        <taxon>Metamonada</taxon>
        <taxon>Anaeramoebidae</taxon>
        <taxon>Anaeramoeba</taxon>
    </lineage>
</organism>
<proteinExistence type="inferred from homology"/>
<evidence type="ECO:0000256" key="1">
    <source>
        <dbReference type="ARBA" id="ARBA00004479"/>
    </source>
</evidence>
<dbReference type="InterPro" id="IPR036598">
    <property type="entry name" value="GOLD_dom_sf"/>
</dbReference>
<dbReference type="SMART" id="SM01190">
    <property type="entry name" value="EMP24_GP25L"/>
    <property type="match status" value="1"/>
</dbReference>
<keyword evidence="6 9" id="KW-0472">Membrane</keyword>
<keyword evidence="4 10" id="KW-0732">Signal</keyword>
<evidence type="ECO:0000313" key="13">
    <source>
        <dbReference type="Proteomes" id="UP001146793"/>
    </source>
</evidence>
<dbReference type="GO" id="GO:0012505">
    <property type="term" value="C:endomembrane system"/>
    <property type="evidence" value="ECO:0007669"/>
    <property type="project" value="UniProtKB-SubCell"/>
</dbReference>
<evidence type="ECO:0000259" key="11">
    <source>
        <dbReference type="PROSITE" id="PS50866"/>
    </source>
</evidence>
<evidence type="ECO:0000256" key="2">
    <source>
        <dbReference type="ARBA" id="ARBA00007104"/>
    </source>
</evidence>
<dbReference type="Pfam" id="PF01105">
    <property type="entry name" value="EMP24_GP25L"/>
    <property type="match status" value="1"/>
</dbReference>
<evidence type="ECO:0000313" key="12">
    <source>
        <dbReference type="EMBL" id="KAJ3432276.1"/>
    </source>
</evidence>
<dbReference type="EMBL" id="JANTQA010000047">
    <property type="protein sequence ID" value="KAJ3432276.1"/>
    <property type="molecule type" value="Genomic_DNA"/>
</dbReference>
<feature type="chain" id="PRO_5043798657" evidence="10">
    <location>
        <begin position="23"/>
        <end position="215"/>
    </location>
</feature>
<dbReference type="Proteomes" id="UP001146793">
    <property type="component" value="Unassembled WGS sequence"/>
</dbReference>
<gene>
    <name evidence="12" type="ORF">M0812_21208</name>
</gene>
<feature type="domain" description="GOLD" evidence="11">
    <location>
        <begin position="32"/>
        <end position="114"/>
    </location>
</feature>
<dbReference type="AlphaFoldDB" id="A0AAV7YTY3"/>
<evidence type="ECO:0000256" key="10">
    <source>
        <dbReference type="SAM" id="SignalP"/>
    </source>
</evidence>
<accession>A0AAV7YTY3</accession>
<dbReference type="InterPro" id="IPR015720">
    <property type="entry name" value="Emp24-like"/>
</dbReference>
<comment type="similarity">
    <text evidence="2 8">Belongs to the EMP24/GP25L family.</text>
</comment>
<evidence type="ECO:0000256" key="6">
    <source>
        <dbReference type="ARBA" id="ARBA00023136"/>
    </source>
</evidence>
<keyword evidence="3 8" id="KW-0812">Transmembrane</keyword>
<name>A0AAV7YTY3_9EUKA</name>
<evidence type="ECO:0000256" key="9">
    <source>
        <dbReference type="SAM" id="Phobius"/>
    </source>
</evidence>
<sequence>MNLRKFCLLFLFCLFLVLKVKAITFTIEPHKSVCFYQTLETESKAHADYQVLKGGKLDISFQIKDPNGNNIYNLKQLKAGSYNFIVDIMGDYSFCFDNGFSSISKKEVNFNFQAFSIGRFRRRVHDDMYENEYEATTPEELNQLAQTLETLSDNIGEVRELQMYIKGREIIHRNTTESTNSRVLWWSLFATFLIIAGSVAQITYLKNIFLKKSNV</sequence>
<keyword evidence="5 9" id="KW-1133">Transmembrane helix</keyword>
<dbReference type="GO" id="GO:0016020">
    <property type="term" value="C:membrane"/>
    <property type="evidence" value="ECO:0007669"/>
    <property type="project" value="UniProtKB-SubCell"/>
</dbReference>
<evidence type="ECO:0000256" key="3">
    <source>
        <dbReference type="ARBA" id="ARBA00022692"/>
    </source>
</evidence>
<evidence type="ECO:0000256" key="8">
    <source>
        <dbReference type="RuleBase" id="RU003827"/>
    </source>
</evidence>
<feature type="signal peptide" evidence="10">
    <location>
        <begin position="1"/>
        <end position="22"/>
    </location>
</feature>
<protein>
    <submittedName>
        <fullName evidence="12">Opossum isoform a</fullName>
    </submittedName>
</protein>
<feature type="transmembrane region" description="Helical" evidence="9">
    <location>
        <begin position="183"/>
        <end position="205"/>
    </location>
</feature>
<evidence type="ECO:0000256" key="4">
    <source>
        <dbReference type="ARBA" id="ARBA00022729"/>
    </source>
</evidence>
<dbReference type="SUPFAM" id="SSF101576">
    <property type="entry name" value="Supernatant protein factor (SPF), C-terminal domain"/>
    <property type="match status" value="1"/>
</dbReference>
<comment type="caution">
    <text evidence="12">The sequence shown here is derived from an EMBL/GenBank/DDBJ whole genome shotgun (WGS) entry which is preliminary data.</text>
</comment>
<dbReference type="InterPro" id="IPR009038">
    <property type="entry name" value="GOLD_dom"/>
</dbReference>
<evidence type="ECO:0000256" key="5">
    <source>
        <dbReference type="ARBA" id="ARBA00022989"/>
    </source>
</evidence>
<reference evidence="12" key="1">
    <citation type="submission" date="2022-08" db="EMBL/GenBank/DDBJ databases">
        <title>Novel sulphate-reducing endosymbionts in the free-living metamonad Anaeramoeba.</title>
        <authorList>
            <person name="Jerlstrom-Hultqvist J."/>
            <person name="Cepicka I."/>
            <person name="Gallot-Lavallee L."/>
            <person name="Salas-Leiva D."/>
            <person name="Curtis B.A."/>
            <person name="Zahonova K."/>
            <person name="Pipaliya S."/>
            <person name="Dacks J."/>
            <person name="Roger A.J."/>
        </authorList>
    </citation>
    <scope>NUCLEOTIDE SEQUENCE</scope>
    <source>
        <strain evidence="12">Busselton2</strain>
    </source>
</reference>
<dbReference type="PROSITE" id="PS50866">
    <property type="entry name" value="GOLD"/>
    <property type="match status" value="1"/>
</dbReference>